<evidence type="ECO:0000313" key="3">
    <source>
        <dbReference type="Proteomes" id="UP000294847"/>
    </source>
</evidence>
<sequence length="322" mass="34307">MGLLHHKDRSDPPPPYTAGPDGASNPHQAANPNPQADLRPIDPTDGNKLSQSPAPPSPTSLAPPYDEHSASGSSPPSPFGDASRYAGPAQPSEVVGNVARQFPPVFALYSNGMSLSRSYVIGPHQSEPLYAVELHTGLSSSPPLVLHNGPDASCPMLASLEFHTFSSSVDMTVPPLPGMSGSTEIKLQSSGSFHRSYMFNIEVGLGGQMRPEMFEWRHSYGAAIAALDGDFDGYKLVRLKRGPPPGMPAGARYDPGQFAAGDGLEVVAAWTDARLSWSKQGKFAFIGTGQSGLLGERWAVAAVLSALAIWEIQRRRKRNNAR</sequence>
<proteinExistence type="predicted"/>
<accession>A0A4P7N761</accession>
<reference evidence="2 3" key="1">
    <citation type="journal article" date="2019" name="Mol. Biol. Evol.">
        <title>Blast fungal genomes show frequent chromosomal changes, gene gains and losses, and effector gene turnover.</title>
        <authorList>
            <person name="Gomez Luciano L.B."/>
            <person name="Jason Tsai I."/>
            <person name="Chuma I."/>
            <person name="Tosa Y."/>
            <person name="Chen Y.H."/>
            <person name="Li J.Y."/>
            <person name="Li M.Y."/>
            <person name="Jade Lu M.Y."/>
            <person name="Nakayashiki H."/>
            <person name="Li W.H."/>
        </authorList>
    </citation>
    <scope>NUCLEOTIDE SEQUENCE [LARGE SCALE GENOMIC DNA]</scope>
    <source>
        <strain evidence="2">MZ5-1-6</strain>
    </source>
</reference>
<gene>
    <name evidence="2" type="ORF">PoMZ_03208</name>
</gene>
<evidence type="ECO:0000256" key="1">
    <source>
        <dbReference type="SAM" id="MobiDB-lite"/>
    </source>
</evidence>
<feature type="compositionally biased region" description="Low complexity" evidence="1">
    <location>
        <begin position="59"/>
        <end position="83"/>
    </location>
</feature>
<evidence type="ECO:0000313" key="2">
    <source>
        <dbReference type="EMBL" id="QBZ58263.1"/>
    </source>
</evidence>
<protein>
    <submittedName>
        <fullName evidence="2">Uncharacterized protein</fullName>
    </submittedName>
</protein>
<organism evidence="2 3">
    <name type="scientific">Pyricularia oryzae</name>
    <name type="common">Rice blast fungus</name>
    <name type="synonym">Magnaporthe oryzae</name>
    <dbReference type="NCBI Taxonomy" id="318829"/>
    <lineage>
        <taxon>Eukaryota</taxon>
        <taxon>Fungi</taxon>
        <taxon>Dikarya</taxon>
        <taxon>Ascomycota</taxon>
        <taxon>Pezizomycotina</taxon>
        <taxon>Sordariomycetes</taxon>
        <taxon>Sordariomycetidae</taxon>
        <taxon>Magnaporthales</taxon>
        <taxon>Pyriculariaceae</taxon>
        <taxon>Pyricularia</taxon>
    </lineage>
</organism>
<dbReference type="Proteomes" id="UP000294847">
    <property type="component" value="Chromosome 3"/>
</dbReference>
<dbReference type="EMBL" id="CP034206">
    <property type="protein sequence ID" value="QBZ58263.1"/>
    <property type="molecule type" value="Genomic_DNA"/>
</dbReference>
<feature type="region of interest" description="Disordered" evidence="1">
    <location>
        <begin position="1"/>
        <end position="89"/>
    </location>
</feature>
<dbReference type="AlphaFoldDB" id="A0A4P7N761"/>
<feature type="compositionally biased region" description="Polar residues" evidence="1">
    <location>
        <begin position="25"/>
        <end position="34"/>
    </location>
</feature>
<name>A0A4P7N761_PYROR</name>